<keyword evidence="2" id="KW-0812">Transmembrane</keyword>
<name>A0AAV2RXB7_MEGNR</name>
<dbReference type="EMBL" id="CAXKWB010033383">
    <property type="protein sequence ID" value="CAL4142778.1"/>
    <property type="molecule type" value="Genomic_DNA"/>
</dbReference>
<feature type="compositionally biased region" description="Basic and acidic residues" evidence="1">
    <location>
        <begin position="122"/>
        <end position="133"/>
    </location>
</feature>
<evidence type="ECO:0000313" key="3">
    <source>
        <dbReference type="EMBL" id="CAL4142778.1"/>
    </source>
</evidence>
<reference evidence="3 4" key="1">
    <citation type="submission" date="2024-05" db="EMBL/GenBank/DDBJ databases">
        <authorList>
            <person name="Wallberg A."/>
        </authorList>
    </citation>
    <scope>NUCLEOTIDE SEQUENCE [LARGE SCALE GENOMIC DNA]</scope>
</reference>
<protein>
    <submittedName>
        <fullName evidence="3">Uncharacterized protein</fullName>
    </submittedName>
</protein>
<evidence type="ECO:0000256" key="2">
    <source>
        <dbReference type="SAM" id="Phobius"/>
    </source>
</evidence>
<keyword evidence="2" id="KW-0472">Membrane</keyword>
<dbReference type="Proteomes" id="UP001497623">
    <property type="component" value="Unassembled WGS sequence"/>
</dbReference>
<evidence type="ECO:0000256" key="1">
    <source>
        <dbReference type="SAM" id="MobiDB-lite"/>
    </source>
</evidence>
<accession>A0AAV2RXB7</accession>
<sequence>MNETNSFTMVSTYSPMPTNIQNGSQLLGADSNGHIDESNASKGLSVESLLIVIYLLIATTVFLFMALLVVGLLHFSLRRKNKKLKDQLNLVLILKKDDHKVEANEKDIKAVKIEPTIVQDDLASHPRQSDHTSFKRSKKNNSDVPLRQENEYVKEPCQGDEGSYVDMGRPESEHIYEDDKWIQGVVRPGNKLPTVKEH</sequence>
<feature type="region of interest" description="Disordered" evidence="1">
    <location>
        <begin position="122"/>
        <end position="168"/>
    </location>
</feature>
<organism evidence="3 4">
    <name type="scientific">Meganyctiphanes norvegica</name>
    <name type="common">Northern krill</name>
    <name type="synonym">Thysanopoda norvegica</name>
    <dbReference type="NCBI Taxonomy" id="48144"/>
    <lineage>
        <taxon>Eukaryota</taxon>
        <taxon>Metazoa</taxon>
        <taxon>Ecdysozoa</taxon>
        <taxon>Arthropoda</taxon>
        <taxon>Crustacea</taxon>
        <taxon>Multicrustacea</taxon>
        <taxon>Malacostraca</taxon>
        <taxon>Eumalacostraca</taxon>
        <taxon>Eucarida</taxon>
        <taxon>Euphausiacea</taxon>
        <taxon>Euphausiidae</taxon>
        <taxon>Meganyctiphanes</taxon>
    </lineage>
</organism>
<dbReference type="AlphaFoldDB" id="A0AAV2RXB7"/>
<evidence type="ECO:0000313" key="4">
    <source>
        <dbReference type="Proteomes" id="UP001497623"/>
    </source>
</evidence>
<proteinExistence type="predicted"/>
<keyword evidence="4" id="KW-1185">Reference proteome</keyword>
<feature type="transmembrane region" description="Helical" evidence="2">
    <location>
        <begin position="51"/>
        <end position="75"/>
    </location>
</feature>
<keyword evidence="2" id="KW-1133">Transmembrane helix</keyword>
<comment type="caution">
    <text evidence="3">The sequence shown here is derived from an EMBL/GenBank/DDBJ whole genome shotgun (WGS) entry which is preliminary data.</text>
</comment>
<gene>
    <name evidence="3" type="ORF">MNOR_LOCUS29189</name>
</gene>